<accession>A0A248K2H5</accession>
<organism evidence="1 2">
    <name type="scientific">Nitrospirillum viridazoti CBAmc</name>
    <dbReference type="NCBI Taxonomy" id="1441467"/>
    <lineage>
        <taxon>Bacteria</taxon>
        <taxon>Pseudomonadati</taxon>
        <taxon>Pseudomonadota</taxon>
        <taxon>Alphaproteobacteria</taxon>
        <taxon>Rhodospirillales</taxon>
        <taxon>Azospirillaceae</taxon>
        <taxon>Nitrospirillum</taxon>
        <taxon>Nitrospirillum viridazoti</taxon>
    </lineage>
</organism>
<dbReference type="RefSeq" id="WP_088875380.1">
    <property type="nucleotide sequence ID" value="NZ_CP022113.1"/>
</dbReference>
<name>A0A248K2H5_9PROT</name>
<gene>
    <name evidence="1" type="ORF">Y958_28865</name>
</gene>
<dbReference type="EMBL" id="CP022113">
    <property type="protein sequence ID" value="ASG24989.1"/>
    <property type="molecule type" value="Genomic_DNA"/>
</dbReference>
<sequence>MDGIVIARHSWIVTCDGAKMLVLRNDGDAQALNLTVQHTETRPTTPTRELGTDQPGRFGMGTVRSATEETDWQEQAEAEFLAHVAQHLDTMVQAGTVGRMVLAAPPRALGILRKHLTPATRDVIVAEVAKDLTNLPVPDIQQLLAA</sequence>
<dbReference type="Proteomes" id="UP000197153">
    <property type="component" value="Chromosome 4"/>
</dbReference>
<keyword evidence="2" id="KW-1185">Reference proteome</keyword>
<dbReference type="InterPro" id="IPR041374">
    <property type="entry name" value="BaeRF_family12"/>
</dbReference>
<reference evidence="1 2" key="1">
    <citation type="submission" date="2017-06" db="EMBL/GenBank/DDBJ databases">
        <title>Complete genome sequence of Nitrospirillum amazonense strain CBAmC, an endophytic nitrogen-fixing and plant growth-promoting bacterium, isolated from sugarcane.</title>
        <authorList>
            <person name="Schwab S."/>
            <person name="dos Santos Teixeira K.R."/>
            <person name="Simoes Araujo J.L."/>
            <person name="Soares Vidal M."/>
            <person name="Borges de Freitas H.R."/>
            <person name="Rivello Crivelaro A.L."/>
            <person name="Bueno de Camargo Nunes A."/>
            <person name="dos Santos C.M."/>
            <person name="Palmeira da Silva Rosa D."/>
            <person name="da Silva Padilha D."/>
            <person name="da Silva E."/>
            <person name="Araujo Terra L."/>
            <person name="Soares Mendes V."/>
            <person name="Farinelli L."/>
            <person name="Magalhaes Cruz L."/>
            <person name="Baldani J.I."/>
        </authorList>
    </citation>
    <scope>NUCLEOTIDE SEQUENCE [LARGE SCALE GENOMIC DNA]</scope>
    <source>
        <strain evidence="1 2">CBAmC</strain>
    </source>
</reference>
<dbReference type="AlphaFoldDB" id="A0A248K2H5"/>
<evidence type="ECO:0000313" key="2">
    <source>
        <dbReference type="Proteomes" id="UP000197153"/>
    </source>
</evidence>
<evidence type="ECO:0008006" key="3">
    <source>
        <dbReference type="Google" id="ProtNLM"/>
    </source>
</evidence>
<evidence type="ECO:0000313" key="1">
    <source>
        <dbReference type="EMBL" id="ASG24989.1"/>
    </source>
</evidence>
<protein>
    <recommendedName>
        <fullName evidence="3">Host attachment protein</fullName>
    </recommendedName>
</protein>
<dbReference type="Pfam" id="PF18856">
    <property type="entry name" value="baeRF_family12"/>
    <property type="match status" value="1"/>
</dbReference>
<dbReference type="KEGG" id="nao:Y958_28865"/>
<proteinExistence type="predicted"/>